<feature type="compositionally biased region" description="Basic and acidic residues" evidence="1">
    <location>
        <begin position="82"/>
        <end position="95"/>
    </location>
</feature>
<evidence type="ECO:0000313" key="2">
    <source>
        <dbReference type="EMBL" id="GMH62403.1"/>
    </source>
</evidence>
<evidence type="ECO:0000256" key="1">
    <source>
        <dbReference type="SAM" id="MobiDB-lite"/>
    </source>
</evidence>
<dbReference type="AlphaFoldDB" id="A0A9W7E1F8"/>
<sequence>MSKSHTANENPKKKKRKKKVVYEDDEEMDEELEGYPEEVAAKIGVINKELDETQKVINDKKEDIRNLQKELQRLRARMKKLETEKEQLDGAEKQKPKPKKKPKKYWSHKQNINAVIHSIRENNKEGCGVEYYGRSIFIEREFNAHTRFTMLWDKHAYDHLQPANRPKGFYIQIWGSDGTTSQKMSSIAIARGYTERCFWFSWTAGPINLAVLAACMRLFTPEELEKIVSGGGSLGSLTDNLENAAQKQVTTTDEGKFNKAIKCLIEMVASGSGDVNIKLGNTGRSLKWNDVLVGSKKFQIDRDSFRGQLRANLAYILLNVRANWEASKRTTYWVFHGAYWGDLFGLAWHNDVDGVIRTEDLVKPSVTPEFATPPGCVVAVTCRYPDGMEIITWMTMLKHSARDLATANSRVLENAASMEFLMSEQPFPIPNEGSTPKTLKLIHNIVMTEEVDHQADLYAQGTTLQQKMTAYVEKTNQSANDAKPFIEFDKDADKHHIDRLNKLKKSWHDKDPYERVFFAKKPLSGSEFVEADLPDGWGISRKGCEPQRSTKTYLAPEYRETRSYKHVYNTLRKAFKRVAEAEAEATEEMG</sequence>
<reference evidence="2" key="1">
    <citation type="submission" date="2022-07" db="EMBL/GenBank/DDBJ databases">
        <title>Genome analysis of Parmales, a sister group of diatoms, reveals the evolutionary specialization of diatoms from phago-mixotrophs to photoautotrophs.</title>
        <authorList>
            <person name="Ban H."/>
            <person name="Sato S."/>
            <person name="Yoshikawa S."/>
            <person name="Kazumasa Y."/>
            <person name="Nakamura Y."/>
            <person name="Ichinomiya M."/>
            <person name="Saitoh K."/>
            <person name="Sato N."/>
            <person name="Blanc-Mathieu R."/>
            <person name="Endo H."/>
            <person name="Kuwata A."/>
            <person name="Ogata H."/>
        </authorList>
    </citation>
    <scope>NUCLEOTIDE SEQUENCE</scope>
</reference>
<name>A0A9W7E1F8_9STRA</name>
<keyword evidence="3" id="KW-1185">Reference proteome</keyword>
<comment type="caution">
    <text evidence="2">The sequence shown here is derived from an EMBL/GenBank/DDBJ whole genome shotgun (WGS) entry which is preliminary data.</text>
</comment>
<evidence type="ECO:0000313" key="3">
    <source>
        <dbReference type="Proteomes" id="UP001165082"/>
    </source>
</evidence>
<feature type="region of interest" description="Disordered" evidence="1">
    <location>
        <begin position="82"/>
        <end position="105"/>
    </location>
</feature>
<gene>
    <name evidence="2" type="ORF">TrRE_jg11683</name>
</gene>
<dbReference type="EMBL" id="BRXZ01003813">
    <property type="protein sequence ID" value="GMH62403.1"/>
    <property type="molecule type" value="Genomic_DNA"/>
</dbReference>
<dbReference type="Proteomes" id="UP001165082">
    <property type="component" value="Unassembled WGS sequence"/>
</dbReference>
<feature type="compositionally biased region" description="Acidic residues" evidence="1">
    <location>
        <begin position="23"/>
        <end position="33"/>
    </location>
</feature>
<organism evidence="2 3">
    <name type="scientific">Triparma retinervis</name>
    <dbReference type="NCBI Taxonomy" id="2557542"/>
    <lineage>
        <taxon>Eukaryota</taxon>
        <taxon>Sar</taxon>
        <taxon>Stramenopiles</taxon>
        <taxon>Ochrophyta</taxon>
        <taxon>Bolidophyceae</taxon>
        <taxon>Parmales</taxon>
        <taxon>Triparmaceae</taxon>
        <taxon>Triparma</taxon>
    </lineage>
</organism>
<proteinExistence type="predicted"/>
<feature type="region of interest" description="Disordered" evidence="1">
    <location>
        <begin position="1"/>
        <end position="33"/>
    </location>
</feature>
<feature type="compositionally biased region" description="Basic residues" evidence="1">
    <location>
        <begin position="96"/>
        <end position="105"/>
    </location>
</feature>
<protein>
    <submittedName>
        <fullName evidence="2">Uncharacterized protein</fullName>
    </submittedName>
</protein>
<accession>A0A9W7E1F8</accession>